<dbReference type="GO" id="GO:0033907">
    <property type="term" value="F:beta-D-fucosidase activity"/>
    <property type="evidence" value="ECO:0007669"/>
    <property type="project" value="UniProtKB-EC"/>
</dbReference>
<dbReference type="GO" id="GO:0005829">
    <property type="term" value="C:cytosol"/>
    <property type="evidence" value="ECO:0007669"/>
    <property type="project" value="TreeGrafter"/>
</dbReference>
<reference evidence="5 6" key="1">
    <citation type="submission" date="2014-03" db="EMBL/GenBank/DDBJ databases">
        <title>Genomics of Bifidobacteria.</title>
        <authorList>
            <person name="Ventura M."/>
            <person name="Milani C."/>
            <person name="Lugli G.A."/>
        </authorList>
    </citation>
    <scope>NUCLEOTIDE SEQUENCE [LARGE SCALE GENOMIC DNA]</scope>
    <source>
        <strain evidence="5 6">LMG 10736</strain>
    </source>
</reference>
<dbReference type="InterPro" id="IPR017853">
    <property type="entry name" value="GH"/>
</dbReference>
<dbReference type="Gene3D" id="3.20.20.80">
    <property type="entry name" value="Glycosidases"/>
    <property type="match status" value="1"/>
</dbReference>
<dbReference type="GeneID" id="303204182"/>
<dbReference type="PRINTS" id="PR00131">
    <property type="entry name" value="GLHYDRLASE1"/>
</dbReference>
<evidence type="ECO:0000256" key="3">
    <source>
        <dbReference type="ARBA" id="ARBA00023295"/>
    </source>
</evidence>
<dbReference type="OrthoDB" id="9765195at2"/>
<keyword evidence="2 5" id="KW-0378">Hydrolase</keyword>
<keyword evidence="3 5" id="KW-0326">Glycosidase</keyword>
<gene>
    <name evidence="5" type="ORF">BBOU_1075</name>
</gene>
<comment type="similarity">
    <text evidence="1 4">Belongs to the glycosyl hydrolase 1 family.</text>
</comment>
<dbReference type="PANTHER" id="PTHR10353:SF36">
    <property type="entry name" value="LP05116P"/>
    <property type="match status" value="1"/>
</dbReference>
<evidence type="ECO:0000256" key="2">
    <source>
        <dbReference type="ARBA" id="ARBA00022801"/>
    </source>
</evidence>
<dbReference type="AlphaFoldDB" id="A0A086ZKQ3"/>
<evidence type="ECO:0000313" key="5">
    <source>
        <dbReference type="EMBL" id="KFI47103.1"/>
    </source>
</evidence>
<protein>
    <submittedName>
        <fullName evidence="5">Beta-galactosidase</fullName>
        <ecNumber evidence="5">3.2.1.21</ecNumber>
        <ecNumber evidence="5">3.2.1.38</ecNumber>
    </submittedName>
</protein>
<dbReference type="Proteomes" id="UP000029093">
    <property type="component" value="Unassembled WGS sequence"/>
</dbReference>
<accession>A0A086ZKQ3</accession>
<dbReference type="PANTHER" id="PTHR10353">
    <property type="entry name" value="GLYCOSYL HYDROLASE"/>
    <property type="match status" value="1"/>
</dbReference>
<name>A0A086ZKQ3_9BIFI</name>
<proteinExistence type="inferred from homology"/>
<dbReference type="EC" id="3.2.1.21" evidence="5"/>
<dbReference type="SUPFAM" id="SSF51445">
    <property type="entry name" value="(Trans)glycosidases"/>
    <property type="match status" value="1"/>
</dbReference>
<dbReference type="Pfam" id="PF00232">
    <property type="entry name" value="Glyco_hydro_1"/>
    <property type="match status" value="1"/>
</dbReference>
<evidence type="ECO:0000256" key="1">
    <source>
        <dbReference type="ARBA" id="ARBA00010838"/>
    </source>
</evidence>
<evidence type="ECO:0000256" key="4">
    <source>
        <dbReference type="RuleBase" id="RU003690"/>
    </source>
</evidence>
<dbReference type="GO" id="GO:0016052">
    <property type="term" value="P:carbohydrate catabolic process"/>
    <property type="evidence" value="ECO:0007669"/>
    <property type="project" value="TreeGrafter"/>
</dbReference>
<sequence length="115" mass="13453">MSCPNWYIIELNRFRIVAWDDAEAQNADGTFAVHDLDRIDYLKHHLGAVGKAIRAGVPVEGYFLWSLMDNFEWAHGYTKRFGIVRVDYDADCRRVPKDSFAWYRKVIASRELPEE</sequence>
<dbReference type="RefSeq" id="WP_026503094.1">
    <property type="nucleotide sequence ID" value="NZ_JGYQ01000015.1"/>
</dbReference>
<dbReference type="EMBL" id="JGYQ01000015">
    <property type="protein sequence ID" value="KFI47103.1"/>
    <property type="molecule type" value="Genomic_DNA"/>
</dbReference>
<dbReference type="EC" id="3.2.1.38" evidence="5"/>
<comment type="caution">
    <text evidence="5">The sequence shown here is derived from an EMBL/GenBank/DDBJ whole genome shotgun (WGS) entry which is preliminary data.</text>
</comment>
<dbReference type="GO" id="GO:0008422">
    <property type="term" value="F:beta-glucosidase activity"/>
    <property type="evidence" value="ECO:0007669"/>
    <property type="project" value="UniProtKB-EC"/>
</dbReference>
<organism evidence="5 6">
    <name type="scientific">Bifidobacterium boum</name>
    <dbReference type="NCBI Taxonomy" id="78343"/>
    <lineage>
        <taxon>Bacteria</taxon>
        <taxon>Bacillati</taxon>
        <taxon>Actinomycetota</taxon>
        <taxon>Actinomycetes</taxon>
        <taxon>Bifidobacteriales</taxon>
        <taxon>Bifidobacteriaceae</taxon>
        <taxon>Bifidobacterium</taxon>
    </lineage>
</organism>
<dbReference type="InterPro" id="IPR001360">
    <property type="entry name" value="Glyco_hydro_1"/>
</dbReference>
<evidence type="ECO:0000313" key="6">
    <source>
        <dbReference type="Proteomes" id="UP000029093"/>
    </source>
</evidence>
<keyword evidence="6" id="KW-1185">Reference proteome</keyword>